<evidence type="ECO:0000259" key="2">
    <source>
        <dbReference type="Pfam" id="PF08241"/>
    </source>
</evidence>
<sequence length="236" mass="26626">MNKLKQIDAPMGLIMFFGPSILFVFLAFKTSDNFAGYIITSAICAVFGLIYIHTSLFGKDKILQKVADSIQLKQNSKILDVGCGHGAFMIKFENRINDIRKIVGIDIWNKRDQANNTLEETEKTVTNSGVSSKAKIQRADMCDLPFQDNEFDLVISSFAIHNVKPATQRRKAIEEIFRVLKHNGEVVIIDIEFKDKEYRKILEELKFNNIETSGAGFNGWWGSPLGPTFILKAVKS</sequence>
<keyword evidence="1" id="KW-0472">Membrane</keyword>
<dbReference type="Pfam" id="PF08241">
    <property type="entry name" value="Methyltransf_11"/>
    <property type="match status" value="1"/>
</dbReference>
<protein>
    <submittedName>
        <fullName evidence="3">SAM-dependent methyltransferase</fullName>
    </submittedName>
</protein>
<dbReference type="InterPro" id="IPR029063">
    <property type="entry name" value="SAM-dependent_MTases_sf"/>
</dbReference>
<gene>
    <name evidence="3" type="ORF">Lpp41_00675</name>
</gene>
<dbReference type="InterPro" id="IPR013216">
    <property type="entry name" value="Methyltransf_11"/>
</dbReference>
<evidence type="ECO:0000256" key="1">
    <source>
        <dbReference type="SAM" id="Phobius"/>
    </source>
</evidence>
<name>A0A829HAP2_LACPA</name>
<proteinExistence type="predicted"/>
<keyword evidence="1" id="KW-1133">Transmembrane helix</keyword>
<dbReference type="Proteomes" id="UP000014244">
    <property type="component" value="Unassembled WGS sequence"/>
</dbReference>
<dbReference type="CDD" id="cd02440">
    <property type="entry name" value="AdoMet_MTases"/>
    <property type="match status" value="1"/>
</dbReference>
<dbReference type="AlphaFoldDB" id="A0A829HAP2"/>
<accession>A0A829HAP2</accession>
<comment type="caution">
    <text evidence="3">The sequence shown here is derived from an EMBL/GenBank/DDBJ whole genome shotgun (WGS) entry which is preliminary data.</text>
</comment>
<organism evidence="3 4">
    <name type="scientific">Lacticaseibacillus paracasei subsp. paracasei Lpp41</name>
    <dbReference type="NCBI Taxonomy" id="1256208"/>
    <lineage>
        <taxon>Bacteria</taxon>
        <taxon>Bacillati</taxon>
        <taxon>Bacillota</taxon>
        <taxon>Bacilli</taxon>
        <taxon>Lactobacillales</taxon>
        <taxon>Lactobacillaceae</taxon>
        <taxon>Lacticaseibacillus</taxon>
    </lineage>
</organism>
<dbReference type="SUPFAM" id="SSF53335">
    <property type="entry name" value="S-adenosyl-L-methionine-dependent methyltransferases"/>
    <property type="match status" value="1"/>
</dbReference>
<keyword evidence="3" id="KW-0489">Methyltransferase</keyword>
<evidence type="ECO:0000313" key="3">
    <source>
        <dbReference type="EMBL" id="EPC76177.1"/>
    </source>
</evidence>
<reference evidence="3 4" key="1">
    <citation type="journal article" date="2013" name="PLoS ONE">
        <title>Lactobacillus paracasei comparative genomics: towards species pan-genome definition and exploitation of diversity.</title>
        <authorList>
            <person name="Smokvina T."/>
            <person name="Wels M."/>
            <person name="Polka J."/>
            <person name="Chervaux C."/>
            <person name="Brisse S."/>
            <person name="Boekhorst J."/>
            <person name="van Hylckama Vlieg J.E."/>
            <person name="Siezen R.J."/>
        </authorList>
    </citation>
    <scope>NUCLEOTIDE SEQUENCE [LARGE SCALE GENOMIC DNA]</scope>
    <source>
        <strain evidence="3 4">Lpp41</strain>
    </source>
</reference>
<dbReference type="GO" id="GO:0008757">
    <property type="term" value="F:S-adenosylmethionine-dependent methyltransferase activity"/>
    <property type="evidence" value="ECO:0007669"/>
    <property type="project" value="InterPro"/>
</dbReference>
<dbReference type="GO" id="GO:0032259">
    <property type="term" value="P:methylation"/>
    <property type="evidence" value="ECO:0007669"/>
    <property type="project" value="UniProtKB-KW"/>
</dbReference>
<feature type="transmembrane region" description="Helical" evidence="1">
    <location>
        <begin position="34"/>
        <end position="52"/>
    </location>
</feature>
<feature type="domain" description="Methyltransferase type 11" evidence="2">
    <location>
        <begin position="79"/>
        <end position="188"/>
    </location>
</feature>
<evidence type="ECO:0000313" key="4">
    <source>
        <dbReference type="Proteomes" id="UP000014244"/>
    </source>
</evidence>
<keyword evidence="3" id="KW-0808">Transferase</keyword>
<dbReference type="PANTHER" id="PTHR45277">
    <property type="entry name" value="EXPRESSED PROTEIN"/>
    <property type="match status" value="1"/>
</dbReference>
<dbReference type="EMBL" id="ANKE01000039">
    <property type="protein sequence ID" value="EPC76177.1"/>
    <property type="molecule type" value="Genomic_DNA"/>
</dbReference>
<keyword evidence="1" id="KW-0812">Transmembrane</keyword>
<feature type="transmembrane region" description="Helical" evidence="1">
    <location>
        <begin position="12"/>
        <end position="28"/>
    </location>
</feature>
<dbReference type="Gene3D" id="3.40.50.150">
    <property type="entry name" value="Vaccinia Virus protein VP39"/>
    <property type="match status" value="1"/>
</dbReference>
<dbReference type="PANTHER" id="PTHR45277:SF1">
    <property type="entry name" value="EXPRESSED PROTEIN"/>
    <property type="match status" value="1"/>
</dbReference>